<keyword evidence="2" id="KW-1185">Reference proteome</keyword>
<dbReference type="STRING" id="1348612.A0A397GBW8"/>
<comment type="caution">
    <text evidence="1">The sequence shown here is derived from an EMBL/GenBank/DDBJ whole genome shotgun (WGS) entry which is preliminary data.</text>
</comment>
<accession>A0A397GBW8</accession>
<dbReference type="Proteomes" id="UP000266861">
    <property type="component" value="Unassembled WGS sequence"/>
</dbReference>
<organism evidence="1 2">
    <name type="scientific">Diversispora epigaea</name>
    <dbReference type="NCBI Taxonomy" id="1348612"/>
    <lineage>
        <taxon>Eukaryota</taxon>
        <taxon>Fungi</taxon>
        <taxon>Fungi incertae sedis</taxon>
        <taxon>Mucoromycota</taxon>
        <taxon>Glomeromycotina</taxon>
        <taxon>Glomeromycetes</taxon>
        <taxon>Diversisporales</taxon>
        <taxon>Diversisporaceae</taxon>
        <taxon>Diversispora</taxon>
    </lineage>
</organism>
<reference evidence="1 2" key="1">
    <citation type="submission" date="2018-08" db="EMBL/GenBank/DDBJ databases">
        <title>Genome and evolution of the arbuscular mycorrhizal fungus Diversispora epigaea (formerly Glomus versiforme) and its bacterial endosymbionts.</title>
        <authorList>
            <person name="Sun X."/>
            <person name="Fei Z."/>
            <person name="Harrison M."/>
        </authorList>
    </citation>
    <scope>NUCLEOTIDE SEQUENCE [LARGE SCALE GENOMIC DNA]</scope>
    <source>
        <strain evidence="1 2">IT104</strain>
    </source>
</reference>
<dbReference type="Gene3D" id="3.40.1500.10">
    <property type="entry name" value="Coproporphyrinogen III oxidase, aerobic"/>
    <property type="match status" value="1"/>
</dbReference>
<protein>
    <submittedName>
        <fullName evidence="1">Uncharacterized protein</fullName>
    </submittedName>
</protein>
<gene>
    <name evidence="1" type="ORF">Glove_551g67</name>
</gene>
<sequence>MERFIKNLQESIVRKIKTIDGKKFLIDNFGISCILQNGNVFEKADGLPEPAVTANEKISMFQKVCRIQSYMDRGTKFGLRIPGARIERLCH</sequence>
<dbReference type="InterPro" id="IPR036406">
    <property type="entry name" value="Coprogen_oxidase_aer_sf"/>
</dbReference>
<dbReference type="GO" id="GO:0006779">
    <property type="term" value="P:porphyrin-containing compound biosynthetic process"/>
    <property type="evidence" value="ECO:0007669"/>
    <property type="project" value="InterPro"/>
</dbReference>
<evidence type="ECO:0000313" key="1">
    <source>
        <dbReference type="EMBL" id="RHZ48461.1"/>
    </source>
</evidence>
<evidence type="ECO:0000313" key="2">
    <source>
        <dbReference type="Proteomes" id="UP000266861"/>
    </source>
</evidence>
<dbReference type="EMBL" id="PQFF01000469">
    <property type="protein sequence ID" value="RHZ48461.1"/>
    <property type="molecule type" value="Genomic_DNA"/>
</dbReference>
<proteinExistence type="predicted"/>
<dbReference type="SUPFAM" id="SSF102886">
    <property type="entry name" value="Coproporphyrinogen III oxidase"/>
    <property type="match status" value="1"/>
</dbReference>
<name>A0A397GBW8_9GLOM</name>
<dbReference type="AlphaFoldDB" id="A0A397GBW8"/>
<dbReference type="GO" id="GO:0004109">
    <property type="term" value="F:coproporphyrinogen oxidase activity"/>
    <property type="evidence" value="ECO:0007669"/>
    <property type="project" value="InterPro"/>
</dbReference>
<dbReference type="OrthoDB" id="15318at2759"/>